<feature type="domain" description="BIG2" evidence="2">
    <location>
        <begin position="358"/>
        <end position="439"/>
    </location>
</feature>
<protein>
    <recommendedName>
        <fullName evidence="2">BIG2 domain-containing protein</fullName>
    </recommendedName>
</protein>
<dbReference type="RefSeq" id="WP_166155083.1">
    <property type="nucleotide sequence ID" value="NZ_JAAOIW010000017.1"/>
</dbReference>
<name>A0ABX0JGG3_9BACL</name>
<accession>A0ABX0JGG3</accession>
<feature type="domain" description="BIG2" evidence="2">
    <location>
        <begin position="268"/>
        <end position="349"/>
    </location>
</feature>
<dbReference type="Pfam" id="PF02368">
    <property type="entry name" value="Big_2"/>
    <property type="match status" value="2"/>
</dbReference>
<evidence type="ECO:0000313" key="4">
    <source>
        <dbReference type="Proteomes" id="UP001165962"/>
    </source>
</evidence>
<evidence type="ECO:0000256" key="1">
    <source>
        <dbReference type="SAM" id="SignalP"/>
    </source>
</evidence>
<organism evidence="3 4">
    <name type="scientific">Paenibacillus agricola</name>
    <dbReference type="NCBI Taxonomy" id="2716264"/>
    <lineage>
        <taxon>Bacteria</taxon>
        <taxon>Bacillati</taxon>
        <taxon>Bacillota</taxon>
        <taxon>Bacilli</taxon>
        <taxon>Bacillales</taxon>
        <taxon>Paenibacillaceae</taxon>
        <taxon>Paenibacillus</taxon>
    </lineage>
</organism>
<feature type="chain" id="PRO_5045302679" description="BIG2 domain-containing protein" evidence="1">
    <location>
        <begin position="32"/>
        <end position="610"/>
    </location>
</feature>
<proteinExistence type="predicted"/>
<keyword evidence="4" id="KW-1185">Reference proteome</keyword>
<gene>
    <name evidence="3" type="ORF">G9U52_31290</name>
</gene>
<comment type="caution">
    <text evidence="3">The sequence shown here is derived from an EMBL/GenBank/DDBJ whole genome shotgun (WGS) entry which is preliminary data.</text>
</comment>
<dbReference type="SUPFAM" id="SSF49373">
    <property type="entry name" value="Invasin/intimin cell-adhesion fragments"/>
    <property type="match status" value="2"/>
</dbReference>
<sequence length="610" mass="62999">MFRKFKVAFIAMISLVLCILPILNGNVAAMAAGPAVTSVSVPANGTYVMGDTLIFTVNFDKPVTLILTNAPQLSVLSGYLSFGPTYISGSGTANWVFSHTIDQEGYESGITIQPFMLLNDSTIEDSYHQSYDGTLSGIQDTSGILLDTIPKVSSVSVPPSGTYGTGDHLDFRVTYTSNVEVYTNNGIPSLELVIGTSKVQANYVSAASSTQLDFRYTVQSTDEDTDGIVLNSINLNEGSIGCCGEGAANNVLHNVGSTTGVLVNVRATLTGLNLDSASYSLAIGGTHQTVATAVYSDASTFVLSSGAGYSSSNTSAASVDSQGLVTAVAAGQTVITATYQGQQAQATVTVSPAGLQPTLTGLTLDSTGYRLAIGGTHQTVTTAVNSDASTFVLSSGAGYASSDTSVASIDSQGLVTAAAAGQTVITATYQGQHAQAAVTVYRSSSGSSGSSSPSSSSNIGIEVIVDGVKQEQSATAKTESVGGHSVTTITVDNDKVLDKLEKDNNKVLTIPVSGIHSDVIVTELRGHLIKATEAKDAVIQIVTDKATYMVPASLINIDSIYAQLGNSVPFEDIKVQIEIGTSTADTVKIVENAAVTGEFVIVVPPTRLYN</sequence>
<reference evidence="3" key="1">
    <citation type="submission" date="2020-03" db="EMBL/GenBank/DDBJ databases">
        <title>Draft sequencing of Paenibacilllus sp. S3N08.</title>
        <authorList>
            <person name="Kim D.-U."/>
        </authorList>
    </citation>
    <scope>NUCLEOTIDE SEQUENCE</scope>
    <source>
        <strain evidence="3">S3N08</strain>
    </source>
</reference>
<dbReference type="Proteomes" id="UP001165962">
    <property type="component" value="Unassembled WGS sequence"/>
</dbReference>
<dbReference type="Gene3D" id="2.60.40.1080">
    <property type="match status" value="2"/>
</dbReference>
<evidence type="ECO:0000313" key="3">
    <source>
        <dbReference type="EMBL" id="NHN34291.1"/>
    </source>
</evidence>
<dbReference type="SMART" id="SM00635">
    <property type="entry name" value="BID_2"/>
    <property type="match status" value="2"/>
</dbReference>
<dbReference type="InterPro" id="IPR008964">
    <property type="entry name" value="Invasin/intimin_cell_adhesion"/>
</dbReference>
<feature type="signal peptide" evidence="1">
    <location>
        <begin position="1"/>
        <end position="31"/>
    </location>
</feature>
<evidence type="ECO:0000259" key="2">
    <source>
        <dbReference type="SMART" id="SM00635"/>
    </source>
</evidence>
<dbReference type="EMBL" id="JAAOIW010000017">
    <property type="protein sequence ID" value="NHN34291.1"/>
    <property type="molecule type" value="Genomic_DNA"/>
</dbReference>
<keyword evidence="1" id="KW-0732">Signal</keyword>
<dbReference type="InterPro" id="IPR003343">
    <property type="entry name" value="Big_2"/>
</dbReference>